<comment type="caution">
    <text evidence="3">The sequence shown here is derived from an EMBL/GenBank/DDBJ whole genome shotgun (WGS) entry which is preliminary data.</text>
</comment>
<reference evidence="3 4" key="1">
    <citation type="submission" date="2018-03" db="EMBL/GenBank/DDBJ databases">
        <title>Genomic Encyclopedia of Archaeal and Bacterial Type Strains, Phase II (KMG-II): from individual species to whole genera.</title>
        <authorList>
            <person name="Goeker M."/>
        </authorList>
    </citation>
    <scope>NUCLEOTIDE SEQUENCE [LARGE SCALE GENOMIC DNA]</scope>
    <source>
        <strain evidence="3 4">DSM 44889</strain>
    </source>
</reference>
<dbReference type="Gene3D" id="3.20.20.70">
    <property type="entry name" value="Aldolase class I"/>
    <property type="match status" value="1"/>
</dbReference>
<dbReference type="InterPro" id="IPR002938">
    <property type="entry name" value="FAD-bd"/>
</dbReference>
<keyword evidence="3" id="KW-0503">Monooxygenase</keyword>
<dbReference type="RefSeq" id="WP_211319469.1">
    <property type="nucleotide sequence ID" value="NZ_QGDQ01000012.1"/>
</dbReference>
<evidence type="ECO:0000259" key="2">
    <source>
        <dbReference type="Pfam" id="PF01494"/>
    </source>
</evidence>
<dbReference type="Proteomes" id="UP000245469">
    <property type="component" value="Unassembled WGS sequence"/>
</dbReference>
<accession>A0A316A6K8</accession>
<name>A0A316A6K8_9ACTN</name>
<dbReference type="Pfam" id="PF00724">
    <property type="entry name" value="Oxidored_FMN"/>
    <property type="match status" value="1"/>
</dbReference>
<evidence type="ECO:0000313" key="3">
    <source>
        <dbReference type="EMBL" id="PWJ53566.1"/>
    </source>
</evidence>
<dbReference type="InterPro" id="IPR036188">
    <property type="entry name" value="FAD/NAD-bd_sf"/>
</dbReference>
<dbReference type="GO" id="GO:0003959">
    <property type="term" value="F:NADPH dehydrogenase activity"/>
    <property type="evidence" value="ECO:0007669"/>
    <property type="project" value="InterPro"/>
</dbReference>
<dbReference type="SUPFAM" id="SSF51905">
    <property type="entry name" value="FAD/NAD(P)-binding domain"/>
    <property type="match status" value="1"/>
</dbReference>
<gene>
    <name evidence="3" type="ORF">BXY45_112140</name>
</gene>
<dbReference type="GO" id="GO:0004497">
    <property type="term" value="F:monooxygenase activity"/>
    <property type="evidence" value="ECO:0007669"/>
    <property type="project" value="UniProtKB-KW"/>
</dbReference>
<dbReference type="InterPro" id="IPR001155">
    <property type="entry name" value="OxRdtase_FMN_N"/>
</dbReference>
<dbReference type="Gene3D" id="3.50.50.60">
    <property type="entry name" value="FAD/NAD(P)-binding domain"/>
    <property type="match status" value="1"/>
</dbReference>
<dbReference type="PANTHER" id="PTHR43303:SF3">
    <property type="entry name" value="BLR3436 PROTEIN"/>
    <property type="match status" value="1"/>
</dbReference>
<dbReference type="AlphaFoldDB" id="A0A316A6K8"/>
<feature type="domain" description="NADH:flavin oxidoreductase/NADH oxidase N-terminal" evidence="1">
    <location>
        <begin position="406"/>
        <end position="737"/>
    </location>
</feature>
<sequence>MSSPSLKLASVGGGPAGLFTALLLKQADPSAECVVYERNRADDTFGFGVVFSAETLGAVEAADPVFYARMAAEFRSWSAIDTDFLGTVERSDGHAFAAFERKRLLQLLAERAQEVGVDVRFSTVAPPLEELQRTHDVVLAADGVNSAVRRQLADQLNPSTVGRPSKYIWLGTSRPFDCFTFLFVETEHGLFWAHVYPYADGKATFIVETDEETWQRAGLAEGAAKPRKPGENDEAAIAFCQRIFAEHLDGHALVGNNSGWLSFTVLKTEHWSAGNVVLAGDAVHTAHFSIGSGTKLALEDAIALAHALHEESSVEAALKTYEAERQPAVASVQRAAQTSLEWFEGVARYRHLPPEQFTMQLLTRSQRVTYDNLKLRDPEYVAGFDAWLASRTRSLGVEVETGTPPMFHPYRLGGLELDNRVVVSPMAQYSAVDGMPTDWHLVHLASRAVGGAGLVMTEMTCTSPEARITPGCPGLWDDEQEAAWKRIVDVVHGQSRAKIGLQLGHAGPKGSTKVMWEGIDQPLESGGWEIVAPSPIPYLPQGGQLPRELDEAGIRDVVAQHVVAAERGARAGFDLLELHFAHGYLVSSFISPLTNHRTDGYGGDLRGRARLGLEILRAVRAVWPADRPIFVRISATDWVEGGTTGDDAVELARLLAEAGADLIDVSTGQTSTKAKPAYGRLYQTPFADRIRQEVGVPTMTVGAVSSVEDVNTIVATGRADLVALARPHLVDPYWTLNAAIDQGFRGHPTPVQYRSGLRARRRAQQP</sequence>
<organism evidence="3 4">
    <name type="scientific">Quadrisphaera granulorum</name>
    <dbReference type="NCBI Taxonomy" id="317664"/>
    <lineage>
        <taxon>Bacteria</taxon>
        <taxon>Bacillati</taxon>
        <taxon>Actinomycetota</taxon>
        <taxon>Actinomycetes</taxon>
        <taxon>Kineosporiales</taxon>
        <taxon>Kineosporiaceae</taxon>
        <taxon>Quadrisphaera</taxon>
    </lineage>
</organism>
<evidence type="ECO:0000259" key="1">
    <source>
        <dbReference type="Pfam" id="PF00724"/>
    </source>
</evidence>
<dbReference type="CDD" id="cd02932">
    <property type="entry name" value="OYE_YqiM_FMN"/>
    <property type="match status" value="1"/>
</dbReference>
<dbReference type="GO" id="GO:0071949">
    <property type="term" value="F:FAD binding"/>
    <property type="evidence" value="ECO:0007669"/>
    <property type="project" value="InterPro"/>
</dbReference>
<dbReference type="InterPro" id="IPR044152">
    <property type="entry name" value="YqjM-like"/>
</dbReference>
<dbReference type="Pfam" id="PF01494">
    <property type="entry name" value="FAD_binding_3"/>
    <property type="match status" value="1"/>
</dbReference>
<dbReference type="SUPFAM" id="SSF51395">
    <property type="entry name" value="FMN-linked oxidoreductases"/>
    <property type="match status" value="1"/>
</dbReference>
<evidence type="ECO:0000313" key="4">
    <source>
        <dbReference type="Proteomes" id="UP000245469"/>
    </source>
</evidence>
<dbReference type="PRINTS" id="PR00420">
    <property type="entry name" value="RNGMNOXGNASE"/>
</dbReference>
<dbReference type="GO" id="GO:0050661">
    <property type="term" value="F:NADP binding"/>
    <property type="evidence" value="ECO:0007669"/>
    <property type="project" value="InterPro"/>
</dbReference>
<dbReference type="Gene3D" id="3.30.9.20">
    <property type="match status" value="1"/>
</dbReference>
<proteinExistence type="predicted"/>
<dbReference type="GO" id="GO:0010181">
    <property type="term" value="F:FMN binding"/>
    <property type="evidence" value="ECO:0007669"/>
    <property type="project" value="InterPro"/>
</dbReference>
<dbReference type="NCBIfam" id="NF006101">
    <property type="entry name" value="PRK08255.1"/>
    <property type="match status" value="1"/>
</dbReference>
<dbReference type="EMBL" id="QGDQ01000012">
    <property type="protein sequence ID" value="PWJ53566.1"/>
    <property type="molecule type" value="Genomic_DNA"/>
</dbReference>
<dbReference type="PANTHER" id="PTHR43303">
    <property type="entry name" value="NADPH DEHYDROGENASE C23G7.10C-RELATED"/>
    <property type="match status" value="1"/>
</dbReference>
<keyword evidence="3" id="KW-0560">Oxidoreductase</keyword>
<dbReference type="InterPro" id="IPR013785">
    <property type="entry name" value="Aldolase_TIM"/>
</dbReference>
<feature type="domain" description="FAD-binding" evidence="2">
    <location>
        <begin position="11"/>
        <end position="334"/>
    </location>
</feature>
<protein>
    <submittedName>
        <fullName evidence="3">Anthraniloyl-CoA monooxygenase</fullName>
    </submittedName>
</protein>
<keyword evidence="4" id="KW-1185">Reference proteome</keyword>